<dbReference type="Gene3D" id="2.70.70.10">
    <property type="entry name" value="Glucose Permease (Domain IIA)"/>
    <property type="match status" value="1"/>
</dbReference>
<gene>
    <name evidence="5" type="ORF">E6C55_26970</name>
</gene>
<protein>
    <recommendedName>
        <fullName evidence="4">M23ase beta-sheet core domain-containing protein</fullName>
    </recommendedName>
</protein>
<evidence type="ECO:0000256" key="3">
    <source>
        <dbReference type="SAM" id="SignalP"/>
    </source>
</evidence>
<keyword evidence="6" id="KW-1185">Reference proteome</keyword>
<dbReference type="PANTHER" id="PTHR21666">
    <property type="entry name" value="PEPTIDASE-RELATED"/>
    <property type="match status" value="1"/>
</dbReference>
<dbReference type="SUPFAM" id="SSF51261">
    <property type="entry name" value="Duplicated hybrid motif"/>
    <property type="match status" value="1"/>
</dbReference>
<accession>A0A4S4BHK8</accession>
<dbReference type="OrthoDB" id="9809488at2"/>
<name>A0A4S4BHK8_9BACL</name>
<dbReference type="InterPro" id="IPR016047">
    <property type="entry name" value="M23ase_b-sheet_dom"/>
</dbReference>
<dbReference type="AlphaFoldDB" id="A0A4S4BHK8"/>
<feature type="region of interest" description="Disordered" evidence="2">
    <location>
        <begin position="139"/>
        <end position="168"/>
    </location>
</feature>
<feature type="domain" description="M23ase beta-sheet core" evidence="4">
    <location>
        <begin position="217"/>
        <end position="312"/>
    </location>
</feature>
<evidence type="ECO:0000313" key="5">
    <source>
        <dbReference type="EMBL" id="THF73915.1"/>
    </source>
</evidence>
<comment type="caution">
    <text evidence="5">The sequence shown here is derived from an EMBL/GenBank/DDBJ whole genome shotgun (WGS) entry which is preliminary data.</text>
</comment>
<dbReference type="PANTHER" id="PTHR21666:SF289">
    <property type="entry name" value="L-ALA--D-GLU ENDOPEPTIDASE"/>
    <property type="match status" value="1"/>
</dbReference>
<dbReference type="GO" id="GO:0004222">
    <property type="term" value="F:metalloendopeptidase activity"/>
    <property type="evidence" value="ECO:0007669"/>
    <property type="project" value="TreeGrafter"/>
</dbReference>
<evidence type="ECO:0000256" key="2">
    <source>
        <dbReference type="SAM" id="MobiDB-lite"/>
    </source>
</evidence>
<dbReference type="RefSeq" id="WP_136372948.1">
    <property type="nucleotide sequence ID" value="NZ_SSOB01000047.1"/>
</dbReference>
<evidence type="ECO:0000259" key="4">
    <source>
        <dbReference type="Pfam" id="PF01551"/>
    </source>
</evidence>
<keyword evidence="1 3" id="KW-0732">Signal</keyword>
<dbReference type="EMBL" id="SSOB01000047">
    <property type="protein sequence ID" value="THF73915.1"/>
    <property type="molecule type" value="Genomic_DNA"/>
</dbReference>
<proteinExistence type="predicted"/>
<dbReference type="InterPro" id="IPR011055">
    <property type="entry name" value="Dup_hybrid_motif"/>
</dbReference>
<feature type="signal peptide" evidence="3">
    <location>
        <begin position="1"/>
        <end position="21"/>
    </location>
</feature>
<dbReference type="Proteomes" id="UP000310636">
    <property type="component" value="Unassembled WGS sequence"/>
</dbReference>
<evidence type="ECO:0000313" key="6">
    <source>
        <dbReference type="Proteomes" id="UP000310636"/>
    </source>
</evidence>
<dbReference type="InterPro" id="IPR050570">
    <property type="entry name" value="Cell_wall_metabolism_enzyme"/>
</dbReference>
<dbReference type="CDD" id="cd12797">
    <property type="entry name" value="M23_peptidase"/>
    <property type="match status" value="1"/>
</dbReference>
<feature type="chain" id="PRO_5020937541" description="M23ase beta-sheet core domain-containing protein" evidence="3">
    <location>
        <begin position="22"/>
        <end position="318"/>
    </location>
</feature>
<organism evidence="5 6">
    <name type="scientific">Cohnella fermenti</name>
    <dbReference type="NCBI Taxonomy" id="2565925"/>
    <lineage>
        <taxon>Bacteria</taxon>
        <taxon>Bacillati</taxon>
        <taxon>Bacillota</taxon>
        <taxon>Bacilli</taxon>
        <taxon>Bacillales</taxon>
        <taxon>Paenibacillaceae</taxon>
        <taxon>Cohnella</taxon>
    </lineage>
</organism>
<evidence type="ECO:0000256" key="1">
    <source>
        <dbReference type="ARBA" id="ARBA00022729"/>
    </source>
</evidence>
<sequence>MLRTLPIALVLLLTFAAVAQAENASVLLKMYGISATDPVEEEAKLSLLEEEYSVKASEVSSNTMLAAAYELMSQYSEEVLAGMDSEIYALSDELNAIEAAMGASKEQDVATIMELDSQYRTAAARLEEKRRLRDEWTEAAQAQPLDVPSQEKLEQDKSSLNSLGDKVDRQRQKYEQALEYPELGEVTSFKSPLAIPVRMTSGYGVRLDPITRDRMTFHSGMDMGAPIGTAVLAAFNGYVEEASRNEELGYYVILNHGRGIKTLYGHLSGYQVEQGQQVKQYEPIAESGNTGSRSTGPHLHFGLFINGRTVDPGILVPH</sequence>
<dbReference type="Pfam" id="PF01551">
    <property type="entry name" value="Peptidase_M23"/>
    <property type="match status" value="1"/>
</dbReference>
<reference evidence="5 6" key="1">
    <citation type="submission" date="2019-04" db="EMBL/GenBank/DDBJ databases">
        <title>Cohnella sp. nov. isolated from preserved vegetables.</title>
        <authorList>
            <person name="Lin S.-Y."/>
            <person name="Hung M.-H."/>
            <person name="Young C.-C."/>
        </authorList>
    </citation>
    <scope>NUCLEOTIDE SEQUENCE [LARGE SCALE GENOMIC DNA]</scope>
    <source>
        <strain evidence="5 6">CC-MHH1044</strain>
    </source>
</reference>